<dbReference type="PRINTS" id="PR00862">
    <property type="entry name" value="PROLIGOPTASE"/>
</dbReference>
<evidence type="ECO:0000256" key="5">
    <source>
        <dbReference type="ARBA" id="ARBA00022801"/>
    </source>
</evidence>
<evidence type="ECO:0000259" key="8">
    <source>
        <dbReference type="Pfam" id="PF00326"/>
    </source>
</evidence>
<dbReference type="AlphaFoldDB" id="A0A7R9GAP4"/>
<dbReference type="InterPro" id="IPR001375">
    <property type="entry name" value="Peptidase_S9_cat"/>
</dbReference>
<dbReference type="GO" id="GO:0004252">
    <property type="term" value="F:serine-type endopeptidase activity"/>
    <property type="evidence" value="ECO:0007669"/>
    <property type="project" value="UniProtKB-UniRule"/>
</dbReference>
<dbReference type="InterPro" id="IPR023302">
    <property type="entry name" value="Pept_S9A_N"/>
</dbReference>
<name>A0A7R9GAP4_9CRUS</name>
<dbReference type="GO" id="GO:0070012">
    <property type="term" value="F:oligopeptidase activity"/>
    <property type="evidence" value="ECO:0007669"/>
    <property type="project" value="TreeGrafter"/>
</dbReference>
<proteinExistence type="inferred from homology"/>
<dbReference type="InterPro" id="IPR051167">
    <property type="entry name" value="Prolyl_oligopep/macrocyclase"/>
</dbReference>
<dbReference type="InterPro" id="IPR002470">
    <property type="entry name" value="Peptidase_S9A"/>
</dbReference>
<dbReference type="FunFam" id="2.130.10.120:FF:000001">
    <property type="entry name" value="Prolyl endopeptidase"/>
    <property type="match status" value="1"/>
</dbReference>
<dbReference type="SUPFAM" id="SSF50993">
    <property type="entry name" value="Peptidase/esterase 'gauge' domain"/>
    <property type="match status" value="1"/>
</dbReference>
<comment type="similarity">
    <text evidence="2 7">Belongs to the peptidase S9A family.</text>
</comment>
<dbReference type="OrthoDB" id="248387at2759"/>
<evidence type="ECO:0000259" key="9">
    <source>
        <dbReference type="Pfam" id="PF02897"/>
    </source>
</evidence>
<dbReference type="GO" id="GO:0005829">
    <property type="term" value="C:cytosol"/>
    <property type="evidence" value="ECO:0007669"/>
    <property type="project" value="TreeGrafter"/>
</dbReference>
<dbReference type="InterPro" id="IPR029058">
    <property type="entry name" value="AB_hydrolase_fold"/>
</dbReference>
<protein>
    <recommendedName>
        <fullName evidence="3 7">Prolyl endopeptidase</fullName>
        <ecNumber evidence="7">3.4.21.-</ecNumber>
    </recommendedName>
</protein>
<dbReference type="Proteomes" id="UP000678499">
    <property type="component" value="Unassembled WGS sequence"/>
</dbReference>
<feature type="domain" description="Peptidase S9A N-terminal" evidence="9">
    <location>
        <begin position="12"/>
        <end position="129"/>
    </location>
</feature>
<evidence type="ECO:0000313" key="11">
    <source>
        <dbReference type="Proteomes" id="UP000678499"/>
    </source>
</evidence>
<dbReference type="SUPFAM" id="SSF53474">
    <property type="entry name" value="alpha/beta-Hydrolases"/>
    <property type="match status" value="1"/>
</dbReference>
<reference evidence="10" key="1">
    <citation type="submission" date="2020-11" db="EMBL/GenBank/DDBJ databases">
        <authorList>
            <person name="Tran Van P."/>
        </authorList>
    </citation>
    <scope>NUCLEOTIDE SEQUENCE</scope>
</reference>
<dbReference type="Pfam" id="PF02897">
    <property type="entry name" value="Peptidase_S9_N"/>
    <property type="match status" value="2"/>
</dbReference>
<gene>
    <name evidence="10" type="ORF">NMOB1V02_LOCUS1914</name>
</gene>
<comment type="catalytic activity">
    <reaction evidence="1">
        <text>Hydrolysis of Pro-|-Xaa &gt;&gt; Ala-|-Xaa in oligopeptides.</text>
        <dbReference type="EC" id="3.4.21.26"/>
    </reaction>
</comment>
<keyword evidence="11" id="KW-1185">Reference proteome</keyword>
<evidence type="ECO:0000256" key="2">
    <source>
        <dbReference type="ARBA" id="ARBA00005228"/>
    </source>
</evidence>
<dbReference type="Pfam" id="PF00326">
    <property type="entry name" value="Peptidase_S9"/>
    <property type="match status" value="1"/>
</dbReference>
<dbReference type="FunFam" id="3.40.50.1820:FF:000005">
    <property type="entry name" value="Prolyl endopeptidase"/>
    <property type="match status" value="1"/>
</dbReference>
<dbReference type="PANTHER" id="PTHR42881">
    <property type="entry name" value="PROLYL ENDOPEPTIDASE"/>
    <property type="match status" value="1"/>
</dbReference>
<dbReference type="Gene3D" id="2.130.10.120">
    <property type="entry name" value="Prolyl oligopeptidase, N-terminal domain"/>
    <property type="match status" value="1"/>
</dbReference>
<evidence type="ECO:0000256" key="1">
    <source>
        <dbReference type="ARBA" id="ARBA00001070"/>
    </source>
</evidence>
<evidence type="ECO:0000313" key="10">
    <source>
        <dbReference type="EMBL" id="CAD7274057.1"/>
    </source>
</evidence>
<evidence type="ECO:0000256" key="3">
    <source>
        <dbReference type="ARBA" id="ARBA00016310"/>
    </source>
</evidence>
<evidence type="ECO:0000256" key="6">
    <source>
        <dbReference type="ARBA" id="ARBA00022825"/>
    </source>
</evidence>
<accession>A0A7R9GAP4</accession>
<feature type="domain" description="Peptidase S9A N-terminal" evidence="9">
    <location>
        <begin position="158"/>
        <end position="451"/>
    </location>
</feature>
<dbReference type="GO" id="GO:0006508">
    <property type="term" value="P:proteolysis"/>
    <property type="evidence" value="ECO:0007669"/>
    <property type="project" value="UniProtKB-KW"/>
</dbReference>
<organism evidence="10">
    <name type="scientific">Notodromas monacha</name>
    <dbReference type="NCBI Taxonomy" id="399045"/>
    <lineage>
        <taxon>Eukaryota</taxon>
        <taxon>Metazoa</taxon>
        <taxon>Ecdysozoa</taxon>
        <taxon>Arthropoda</taxon>
        <taxon>Crustacea</taxon>
        <taxon>Oligostraca</taxon>
        <taxon>Ostracoda</taxon>
        <taxon>Podocopa</taxon>
        <taxon>Podocopida</taxon>
        <taxon>Cypridocopina</taxon>
        <taxon>Cypridoidea</taxon>
        <taxon>Cyprididae</taxon>
        <taxon>Notodromas</taxon>
    </lineage>
</organism>
<evidence type="ECO:0000256" key="4">
    <source>
        <dbReference type="ARBA" id="ARBA00022670"/>
    </source>
</evidence>
<keyword evidence="4 7" id="KW-0645">Protease</keyword>
<dbReference type="EC" id="3.4.21.-" evidence="7"/>
<dbReference type="EMBL" id="CAJPEX010000200">
    <property type="protein sequence ID" value="CAG0914209.1"/>
    <property type="molecule type" value="Genomic_DNA"/>
</dbReference>
<keyword evidence="5 7" id="KW-0378">Hydrolase</keyword>
<dbReference type="EMBL" id="OA882237">
    <property type="protein sequence ID" value="CAD7274057.1"/>
    <property type="molecule type" value="Genomic_DNA"/>
</dbReference>
<dbReference type="Gene3D" id="3.40.50.1820">
    <property type="entry name" value="alpha/beta hydrolase"/>
    <property type="match status" value="1"/>
</dbReference>
<keyword evidence="6 7" id="KW-0720">Serine protease</keyword>
<dbReference type="PANTHER" id="PTHR42881:SF2">
    <property type="entry name" value="PROLYL ENDOPEPTIDASE"/>
    <property type="match status" value="1"/>
</dbReference>
<feature type="domain" description="Peptidase S9 prolyl oligopeptidase catalytic" evidence="8">
    <location>
        <begin position="519"/>
        <end position="745"/>
    </location>
</feature>
<evidence type="ECO:0000256" key="7">
    <source>
        <dbReference type="RuleBase" id="RU368024"/>
    </source>
</evidence>
<sequence>MEGDTDGHFKYPVARRDDSVEYEYFGTKIKDPYRWLEDPDSDETKQFVLAQNEISLPYINSCSAKARIQERLTEMWDYPKYSTPGRAGPRYYHFMNTGVQNQSALYLQNSLNGPSQVFFDPNTLSPDGSSSYSLLHLILYVKVDSVIDSLYGPNLFSGTISLNTYNFSEDGEIFAYALSEAGSDWASIRFKKVSTGEEYPEVLKRVKFSGIEWTHDNVGVFYSKYPETDSKADGTETVSMDSNKVFYHRVGTEQSEDILVAEFPDEPKWLLGFNLSDCGRYLFITPVKECKENLLFFFDLNSLGPEGIVGKVPLTPIVTKFEADYSYVANTGSKVLFRTNKNAPIYQIIEVDLEHPEESNWRSFIPEHESDVLDSAATVNKDKLVLCYMRDVCSVLQLHDLNTGAKLQDFPLDVGQVLSLSARRKYDEMFFKFDSFLEPGTIYRVDFNSPAPWKADLYWKADVKGFNKDDFVAKQVFFTSKDGTRVPMFIVHRKDFVQDGTAPAILYGYGGFNVSLQPSFSLTFLSFIQSFHGVFAEANARGGGEYGEKWHNEGRLLKKQNCYDDFQVAAEYLINEKYTQAKKLTIEGYSNGGFTVGACLNQRPDLFGAGIAGVGVLDLMRFHKFTVGYLWTSDYGNPEENEDQFRNLLKLSPLHCIPSADSLPGNTEQYPALLLLTADHDDRVVPLHSLKFIAELQHVHGHNPKQTNPLIIRVETKAGHGGGKPTKKRIEEIADSLAFIMNALKLEYRGDEN</sequence>